<organism evidence="2 3">
    <name type="scientific">Pollutimonas harenae</name>
    <dbReference type="NCBI Taxonomy" id="657015"/>
    <lineage>
        <taxon>Bacteria</taxon>
        <taxon>Pseudomonadati</taxon>
        <taxon>Pseudomonadota</taxon>
        <taxon>Betaproteobacteria</taxon>
        <taxon>Burkholderiales</taxon>
        <taxon>Alcaligenaceae</taxon>
        <taxon>Pollutimonas</taxon>
    </lineage>
</organism>
<dbReference type="EMBL" id="JACCEV010000002">
    <property type="protein sequence ID" value="NYT85770.1"/>
    <property type="molecule type" value="Genomic_DNA"/>
</dbReference>
<dbReference type="OrthoDB" id="8637603at2"/>
<accession>A0A853H161</accession>
<evidence type="ECO:0000313" key="2">
    <source>
        <dbReference type="EMBL" id="NYT85770.1"/>
    </source>
</evidence>
<protein>
    <submittedName>
        <fullName evidence="2">Uncharacterized protein</fullName>
    </submittedName>
</protein>
<proteinExistence type="predicted"/>
<feature type="signal peptide" evidence="1">
    <location>
        <begin position="1"/>
        <end position="22"/>
    </location>
</feature>
<dbReference type="Proteomes" id="UP000554144">
    <property type="component" value="Unassembled WGS sequence"/>
</dbReference>
<dbReference type="AlphaFoldDB" id="A0A853H161"/>
<sequence length="151" mass="16518">MKLITQWMVGLALLCVSSLTTAAAPGHEDLSSHQMSVRELMYLDTALALEHTKARLRQQRVGQDIAENAGQIAQSGALKLLAIYGVGKKLLAEVRIGERTHIYMRGQAWAVGMKASPSSYRLQGISGSCVHLKREEEGHTLCLHPGLWGDK</sequence>
<keyword evidence="3" id="KW-1185">Reference proteome</keyword>
<comment type="caution">
    <text evidence="2">The sequence shown here is derived from an EMBL/GenBank/DDBJ whole genome shotgun (WGS) entry which is preliminary data.</text>
</comment>
<reference evidence="2 3" key="1">
    <citation type="submission" date="2020-07" db="EMBL/GenBank/DDBJ databases">
        <title>Taxonomic revisions and descriptions of new bacterial species based on genomic comparisons in the high-G+C-content subgroup of the family Alcaligenaceae.</title>
        <authorList>
            <person name="Szabo A."/>
            <person name="Felfoldi T."/>
        </authorList>
    </citation>
    <scope>NUCLEOTIDE SEQUENCE [LARGE SCALE GENOMIC DNA]</scope>
    <source>
        <strain evidence="2 3">DSM 25667</strain>
    </source>
</reference>
<evidence type="ECO:0000256" key="1">
    <source>
        <dbReference type="SAM" id="SignalP"/>
    </source>
</evidence>
<keyword evidence="1" id="KW-0732">Signal</keyword>
<feature type="chain" id="PRO_5032488297" evidence="1">
    <location>
        <begin position="23"/>
        <end position="151"/>
    </location>
</feature>
<evidence type="ECO:0000313" key="3">
    <source>
        <dbReference type="Proteomes" id="UP000554144"/>
    </source>
</evidence>
<gene>
    <name evidence="2" type="ORF">H0A62_09160</name>
</gene>
<dbReference type="RefSeq" id="WP_130039331.1">
    <property type="nucleotide sequence ID" value="NZ_JACCEV010000002.1"/>
</dbReference>
<name>A0A853H161_9BURK</name>